<accession>A0A0M0K1W2</accession>
<dbReference type="AlphaFoldDB" id="A0A0M0K1W2"/>
<reference evidence="3" key="1">
    <citation type="journal article" date="2015" name="PLoS Genet.">
        <title>Genome Sequence and Transcriptome Analyses of Chrysochromulina tobin: Metabolic Tools for Enhanced Algal Fitness in the Prominent Order Prymnesiales (Haptophyceae).</title>
        <authorList>
            <person name="Hovde B.T."/>
            <person name="Deodato C.R."/>
            <person name="Hunsperger H.M."/>
            <person name="Ryken S.A."/>
            <person name="Yost W."/>
            <person name="Jha R.K."/>
            <person name="Patterson J."/>
            <person name="Monnat R.J. Jr."/>
            <person name="Barlow S.B."/>
            <person name="Starkenburg S.R."/>
            <person name="Cattolico R.A."/>
        </authorList>
    </citation>
    <scope>NUCLEOTIDE SEQUENCE</scope>
    <source>
        <strain evidence="3">CCMP291</strain>
    </source>
</reference>
<sequence>LGRAPCAQAPSTRRLGDEALAALSAKDVTVELTDGPRRLATLFLYLNTLPEGIGHTEFPLLPAELGRHTELRRRGGGGGPFSVRPRCGTALLFCNVDASGAPDVRLCHRACPVPDGHIKFGVNVWLSDVSQQAHVLEAAPKSKGAQRSGAQHGKGILAPLLFTDPDDLPPPPAAALLGVAFRKAFGRQGTFVGTVVAHDSALGYHLEYEDGDEEDVGLDELVRLPLASPDALVGRRVSKHFAGHGRFEGRVAAYEGARGFELHYEDGDLEHVDAAELLRLLLPALKPRKRKRAGGSAAPAE</sequence>
<protein>
    <recommendedName>
        <fullName evidence="1">PTM/DIR17-like Tudor domain-containing protein</fullName>
    </recommendedName>
</protein>
<dbReference type="PANTHER" id="PTHR37384:SF1">
    <property type="entry name" value="OS01G0835600 PROTEIN"/>
    <property type="match status" value="1"/>
</dbReference>
<proteinExistence type="predicted"/>
<comment type="caution">
    <text evidence="2">The sequence shown here is derived from an EMBL/GenBank/DDBJ whole genome shotgun (WGS) entry which is preliminary data.</text>
</comment>
<evidence type="ECO:0000313" key="2">
    <source>
        <dbReference type="EMBL" id="KOO32373.1"/>
    </source>
</evidence>
<evidence type="ECO:0000313" key="3">
    <source>
        <dbReference type="Proteomes" id="UP000037460"/>
    </source>
</evidence>
<name>A0A0M0K1W2_9EUKA</name>
<keyword evidence="3" id="KW-1185">Reference proteome</keyword>
<feature type="domain" description="PTM/DIR17-like Tudor" evidence="1">
    <location>
        <begin position="178"/>
        <end position="222"/>
    </location>
</feature>
<dbReference type="OrthoDB" id="784962at2759"/>
<dbReference type="Pfam" id="PF21743">
    <property type="entry name" value="PTM_DIR17_Tudor"/>
    <property type="match status" value="2"/>
</dbReference>
<feature type="non-terminal residue" evidence="2">
    <location>
        <position position="1"/>
    </location>
</feature>
<gene>
    <name evidence="2" type="ORF">Ctob_013972</name>
</gene>
<organism evidence="2 3">
    <name type="scientific">Chrysochromulina tobinii</name>
    <dbReference type="NCBI Taxonomy" id="1460289"/>
    <lineage>
        <taxon>Eukaryota</taxon>
        <taxon>Haptista</taxon>
        <taxon>Haptophyta</taxon>
        <taxon>Prymnesiophyceae</taxon>
        <taxon>Prymnesiales</taxon>
        <taxon>Chrysochromulinaceae</taxon>
        <taxon>Chrysochromulina</taxon>
    </lineage>
</organism>
<dbReference type="Gene3D" id="2.60.120.620">
    <property type="entry name" value="q2cbj1_9rhob like domain"/>
    <property type="match status" value="1"/>
</dbReference>
<dbReference type="PANTHER" id="PTHR37384">
    <property type="entry name" value="OS01G0835600 PROTEIN"/>
    <property type="match status" value="1"/>
</dbReference>
<dbReference type="EMBL" id="JWZX01001789">
    <property type="protein sequence ID" value="KOO32373.1"/>
    <property type="molecule type" value="Genomic_DNA"/>
</dbReference>
<feature type="domain" description="PTM/DIR17-like Tudor" evidence="1">
    <location>
        <begin position="234"/>
        <end position="281"/>
    </location>
</feature>
<dbReference type="Proteomes" id="UP000037460">
    <property type="component" value="Unassembled WGS sequence"/>
</dbReference>
<evidence type="ECO:0000259" key="1">
    <source>
        <dbReference type="Pfam" id="PF21743"/>
    </source>
</evidence>
<dbReference type="InterPro" id="IPR047365">
    <property type="entry name" value="Tudor_AtPTM-like"/>
</dbReference>